<dbReference type="AlphaFoldDB" id="A0A512J3N7"/>
<dbReference type="Proteomes" id="UP000321960">
    <property type="component" value="Unassembled WGS sequence"/>
</dbReference>
<dbReference type="EMBL" id="BSPK01000053">
    <property type="protein sequence ID" value="GLS64829.1"/>
    <property type="molecule type" value="Genomic_DNA"/>
</dbReference>
<feature type="domain" description="Phasin" evidence="1">
    <location>
        <begin position="18"/>
        <end position="108"/>
    </location>
</feature>
<evidence type="ECO:0000259" key="1">
    <source>
        <dbReference type="Pfam" id="PF09361"/>
    </source>
</evidence>
<keyword evidence="5" id="KW-1185">Reference proteome</keyword>
<dbReference type="Proteomes" id="UP001156856">
    <property type="component" value="Unassembled WGS sequence"/>
</dbReference>
<proteinExistence type="predicted"/>
<reference evidence="5" key="2">
    <citation type="journal article" date="2019" name="Int. J. Syst. Evol. Microbiol.">
        <title>The Global Catalogue of Microorganisms (GCM) 10K type strain sequencing project: providing services to taxonomists for standard genome sequencing and annotation.</title>
        <authorList>
            <consortium name="The Broad Institute Genomics Platform"/>
            <consortium name="The Broad Institute Genome Sequencing Center for Infectious Disease"/>
            <person name="Wu L."/>
            <person name="Ma J."/>
        </authorList>
    </citation>
    <scope>NUCLEOTIDE SEQUENCE [LARGE SCALE GENOMIC DNA]</scope>
    <source>
        <strain evidence="5">NBRC 107715</strain>
    </source>
</reference>
<evidence type="ECO:0000313" key="3">
    <source>
        <dbReference type="EMBL" id="GLS64829.1"/>
    </source>
</evidence>
<dbReference type="EMBL" id="BJZU01000048">
    <property type="protein sequence ID" value="GEP04550.1"/>
    <property type="molecule type" value="Genomic_DNA"/>
</dbReference>
<sequence length="116" mass="12153">MKPLEQTEAAFGKAETALRTGMESMLASLGAASKTAQTIGIAWVDYTKQSFEHAAAAAEKIAKAGTLAKALEIQAEYAKGSYERGLAEAATLRDLYAAMAKDLAKPFESLGLPKAG</sequence>
<evidence type="ECO:0000313" key="4">
    <source>
        <dbReference type="Proteomes" id="UP000321960"/>
    </source>
</evidence>
<comment type="caution">
    <text evidence="2">The sequence shown here is derived from an EMBL/GenBank/DDBJ whole genome shotgun (WGS) entry which is preliminary data.</text>
</comment>
<name>A0A512J3N7_9HYPH</name>
<protein>
    <recommendedName>
        <fullName evidence="1">Phasin domain-containing protein</fullName>
    </recommendedName>
</protein>
<accession>A0A512J3N7</accession>
<organism evidence="2 4">
    <name type="scientific">Methylobacterium oxalidis</name>
    <dbReference type="NCBI Taxonomy" id="944322"/>
    <lineage>
        <taxon>Bacteria</taxon>
        <taxon>Pseudomonadati</taxon>
        <taxon>Pseudomonadota</taxon>
        <taxon>Alphaproteobacteria</taxon>
        <taxon>Hyphomicrobiales</taxon>
        <taxon>Methylobacteriaceae</taxon>
        <taxon>Methylobacterium</taxon>
    </lineage>
</organism>
<gene>
    <name evidence="3" type="ORF">GCM10007888_32100</name>
    <name evidence="2" type="ORF">MOX02_25880</name>
</gene>
<dbReference type="InterPro" id="IPR018968">
    <property type="entry name" value="Phasin"/>
</dbReference>
<dbReference type="OrthoDB" id="7678100at2"/>
<evidence type="ECO:0000313" key="5">
    <source>
        <dbReference type="Proteomes" id="UP001156856"/>
    </source>
</evidence>
<reference evidence="2 4" key="3">
    <citation type="submission" date="2019-07" db="EMBL/GenBank/DDBJ databases">
        <title>Whole genome shotgun sequence of Methylobacterium oxalidis NBRC 107715.</title>
        <authorList>
            <person name="Hosoyama A."/>
            <person name="Uohara A."/>
            <person name="Ohji S."/>
            <person name="Ichikawa N."/>
        </authorList>
    </citation>
    <scope>NUCLEOTIDE SEQUENCE [LARGE SCALE GENOMIC DNA]</scope>
    <source>
        <strain evidence="2 4">NBRC 107715</strain>
    </source>
</reference>
<evidence type="ECO:0000313" key="2">
    <source>
        <dbReference type="EMBL" id="GEP04550.1"/>
    </source>
</evidence>
<reference evidence="3" key="1">
    <citation type="journal article" date="2014" name="Int. J. Syst. Evol. Microbiol.">
        <title>Complete genome of a new Firmicutes species belonging to the dominant human colonic microbiota ('Ruminococcus bicirculans') reveals two chromosomes and a selective capacity to utilize plant glucans.</title>
        <authorList>
            <consortium name="NISC Comparative Sequencing Program"/>
            <person name="Wegmann U."/>
            <person name="Louis P."/>
            <person name="Goesmann A."/>
            <person name="Henrissat B."/>
            <person name="Duncan S.H."/>
            <person name="Flint H.J."/>
        </authorList>
    </citation>
    <scope>NUCLEOTIDE SEQUENCE</scope>
    <source>
        <strain evidence="3">NBRC 107715</strain>
    </source>
</reference>
<dbReference type="Pfam" id="PF09361">
    <property type="entry name" value="Phasin_2"/>
    <property type="match status" value="1"/>
</dbReference>
<reference evidence="3" key="4">
    <citation type="submission" date="2023-01" db="EMBL/GenBank/DDBJ databases">
        <title>Draft genome sequence of Methylobacterium oxalidis strain NBRC 107715.</title>
        <authorList>
            <person name="Sun Q."/>
            <person name="Mori K."/>
        </authorList>
    </citation>
    <scope>NUCLEOTIDE SEQUENCE</scope>
    <source>
        <strain evidence="3">NBRC 107715</strain>
    </source>
</reference>